<sequence length="811" mass="94673">MWSDQEKKIQKIDRLTKSLLIQGIPNDIYTFIDSNKTTKDLWDALARHMLGSKYGEQDRKAAVLYEYETFKATEGELLLDTYIRYLQVINDFKKCGYLKDNCELNFKFLNNLQPDWKQYATMMRQNKNILDINIDALYNILKQNQGDVNDAMKSKKKAVFITFDPLALITALLAKAFNRKKFYSKPTNNNLRTSSATSSARKKQEYMKSDDKKEEKKVDEKKRDMSKVKCYNCKKEGHFAKDCKKAKVKDYEYYKAKMLLAKKEKDEQVLLAEDHAWMESSSDSNQEINANMVSYYTSESESESEYETLDYYDNSTTYGLFVANNDDQEIFHDSSEKFSENLIESQIDHNESDVTHNDSEDVAKLISQMIKEFDRKIAKYHKRLEKENQQSKDFENQTKFLQEKCDVLQNQTNIFKVKNNELNEQIKVLNGKNNDLLAQTKALQEQLKLKYVVIDNHVECQAKYVKLEAKRYEYMIRYSAYFDNDKQHRKHIVDQEILFDTMSRQLVELDENVRMLKNTILEKDLKISKLEGCVSNKDLEIKKCLERLNECENKLHKIRQTNHTIHMIMPSKDGLYNGQKGIGFGNPSYFEKEKDLRPTLYDERVIGLGYTSRFLIHSDEALEIEKFKRARENKIEFAYDYGSLNASYLNEKIKFSDDYFQEIINLDFEKIDSSFQQTSSLKSYVSTMILEKIIIDLKDEVVSLLDKEKENLKIIESLKSKGYESSENEISELENQSENDCQVVEKECDNSENSNVIDPGMFKLSVSQSISPISVTKTSCASNSVETKLKEKDIVQICLWIIDSGCSKPMT</sequence>
<dbReference type="GO" id="GO:0008270">
    <property type="term" value="F:zinc ion binding"/>
    <property type="evidence" value="ECO:0007669"/>
    <property type="project" value="UniProtKB-KW"/>
</dbReference>
<feature type="compositionally biased region" description="Basic and acidic residues" evidence="3">
    <location>
        <begin position="202"/>
        <end position="221"/>
    </location>
</feature>
<dbReference type="EMBL" id="BKCJ010006272">
    <property type="protein sequence ID" value="GEU71241.1"/>
    <property type="molecule type" value="Genomic_DNA"/>
</dbReference>
<keyword evidence="1" id="KW-0479">Metal-binding</keyword>
<feature type="coiled-coil region" evidence="2">
    <location>
        <begin position="370"/>
        <end position="446"/>
    </location>
</feature>
<evidence type="ECO:0000256" key="3">
    <source>
        <dbReference type="SAM" id="MobiDB-lite"/>
    </source>
</evidence>
<evidence type="ECO:0000256" key="2">
    <source>
        <dbReference type="SAM" id="Coils"/>
    </source>
</evidence>
<feature type="non-terminal residue" evidence="5">
    <location>
        <position position="811"/>
    </location>
</feature>
<name>A0A6L2MB73_TANCI</name>
<reference evidence="5" key="1">
    <citation type="journal article" date="2019" name="Sci. Rep.">
        <title>Draft genome of Tanacetum cinerariifolium, the natural source of mosquito coil.</title>
        <authorList>
            <person name="Yamashiro T."/>
            <person name="Shiraishi A."/>
            <person name="Satake H."/>
            <person name="Nakayama K."/>
        </authorList>
    </citation>
    <scope>NUCLEOTIDE SEQUENCE</scope>
</reference>
<feature type="region of interest" description="Disordered" evidence="3">
    <location>
        <begin position="188"/>
        <end position="221"/>
    </location>
</feature>
<dbReference type="Pfam" id="PF14223">
    <property type="entry name" value="Retrotran_gag_2"/>
    <property type="match status" value="1"/>
</dbReference>
<protein>
    <recommendedName>
        <fullName evidence="4">CCHC-type domain-containing protein</fullName>
    </recommendedName>
</protein>
<feature type="coiled-coil region" evidence="2">
    <location>
        <begin position="499"/>
        <end position="561"/>
    </location>
</feature>
<dbReference type="PROSITE" id="PS50158">
    <property type="entry name" value="ZF_CCHC"/>
    <property type="match status" value="1"/>
</dbReference>
<keyword evidence="1" id="KW-0863">Zinc-finger</keyword>
<gene>
    <name evidence="5" type="ORF">Tci_043219</name>
</gene>
<feature type="domain" description="CCHC-type" evidence="4">
    <location>
        <begin position="229"/>
        <end position="245"/>
    </location>
</feature>
<dbReference type="SUPFAM" id="SSF57756">
    <property type="entry name" value="Retrovirus zinc finger-like domains"/>
    <property type="match status" value="1"/>
</dbReference>
<comment type="caution">
    <text evidence="5">The sequence shown here is derived from an EMBL/GenBank/DDBJ whole genome shotgun (WGS) entry which is preliminary data.</text>
</comment>
<keyword evidence="1" id="KW-0862">Zinc</keyword>
<keyword evidence="2" id="KW-0175">Coiled coil</keyword>
<organism evidence="5">
    <name type="scientific">Tanacetum cinerariifolium</name>
    <name type="common">Dalmatian daisy</name>
    <name type="synonym">Chrysanthemum cinerariifolium</name>
    <dbReference type="NCBI Taxonomy" id="118510"/>
    <lineage>
        <taxon>Eukaryota</taxon>
        <taxon>Viridiplantae</taxon>
        <taxon>Streptophyta</taxon>
        <taxon>Embryophyta</taxon>
        <taxon>Tracheophyta</taxon>
        <taxon>Spermatophyta</taxon>
        <taxon>Magnoliopsida</taxon>
        <taxon>eudicotyledons</taxon>
        <taxon>Gunneridae</taxon>
        <taxon>Pentapetalae</taxon>
        <taxon>asterids</taxon>
        <taxon>campanulids</taxon>
        <taxon>Asterales</taxon>
        <taxon>Asteraceae</taxon>
        <taxon>Asteroideae</taxon>
        <taxon>Anthemideae</taxon>
        <taxon>Anthemidinae</taxon>
        <taxon>Tanacetum</taxon>
    </lineage>
</organism>
<feature type="compositionally biased region" description="Polar residues" evidence="3">
    <location>
        <begin position="188"/>
        <end position="199"/>
    </location>
</feature>
<dbReference type="Pfam" id="PF00098">
    <property type="entry name" value="zf-CCHC"/>
    <property type="match status" value="1"/>
</dbReference>
<evidence type="ECO:0000313" key="5">
    <source>
        <dbReference type="EMBL" id="GEU71241.1"/>
    </source>
</evidence>
<dbReference type="SMART" id="SM00343">
    <property type="entry name" value="ZnF_C2HC"/>
    <property type="match status" value="1"/>
</dbReference>
<dbReference type="InterPro" id="IPR036875">
    <property type="entry name" value="Znf_CCHC_sf"/>
</dbReference>
<accession>A0A6L2MB73</accession>
<dbReference type="InterPro" id="IPR001878">
    <property type="entry name" value="Znf_CCHC"/>
</dbReference>
<dbReference type="Gene3D" id="4.10.60.10">
    <property type="entry name" value="Zinc finger, CCHC-type"/>
    <property type="match status" value="1"/>
</dbReference>
<dbReference type="GO" id="GO:0003676">
    <property type="term" value="F:nucleic acid binding"/>
    <property type="evidence" value="ECO:0007669"/>
    <property type="project" value="InterPro"/>
</dbReference>
<dbReference type="AlphaFoldDB" id="A0A6L2MB73"/>
<evidence type="ECO:0000259" key="4">
    <source>
        <dbReference type="PROSITE" id="PS50158"/>
    </source>
</evidence>
<proteinExistence type="predicted"/>
<evidence type="ECO:0000256" key="1">
    <source>
        <dbReference type="PROSITE-ProRule" id="PRU00047"/>
    </source>
</evidence>